<comment type="caution">
    <text evidence="1">The sequence shown here is derived from an EMBL/GenBank/DDBJ whole genome shotgun (WGS) entry which is preliminary data.</text>
</comment>
<evidence type="ECO:0008006" key="3">
    <source>
        <dbReference type="Google" id="ProtNLM"/>
    </source>
</evidence>
<name>A0A177KS37_9BACI</name>
<dbReference type="OrthoDB" id="2973611at2"/>
<proteinExistence type="predicted"/>
<evidence type="ECO:0000313" key="2">
    <source>
        <dbReference type="Proteomes" id="UP000077271"/>
    </source>
</evidence>
<accession>A0A177KS37</accession>
<gene>
    <name evidence="1" type="ORF">AWH48_04855</name>
</gene>
<dbReference type="EMBL" id="LQWZ01000023">
    <property type="protein sequence ID" value="OAH56004.1"/>
    <property type="molecule type" value="Genomic_DNA"/>
</dbReference>
<evidence type="ECO:0000313" key="1">
    <source>
        <dbReference type="EMBL" id="OAH56004.1"/>
    </source>
</evidence>
<organism evidence="1 2">
    <name type="scientific">Domibacillus aminovorans</name>
    <dbReference type="NCBI Taxonomy" id="29332"/>
    <lineage>
        <taxon>Bacteria</taxon>
        <taxon>Bacillati</taxon>
        <taxon>Bacillota</taxon>
        <taxon>Bacilli</taxon>
        <taxon>Bacillales</taxon>
        <taxon>Bacillaceae</taxon>
        <taxon>Domibacillus</taxon>
    </lineage>
</organism>
<dbReference type="RefSeq" id="WP_018393914.1">
    <property type="nucleotide sequence ID" value="NZ_LQWZ01000023.1"/>
</dbReference>
<dbReference type="AlphaFoldDB" id="A0A177KS37"/>
<reference evidence="1 2" key="1">
    <citation type="submission" date="2016-01" db="EMBL/GenBank/DDBJ databases">
        <title>Investigation of taxonomic status of Bacillus aminovorans.</title>
        <authorList>
            <person name="Verma A."/>
            <person name="Pal Y."/>
            <person name="Krishnamurthi S."/>
        </authorList>
    </citation>
    <scope>NUCLEOTIDE SEQUENCE [LARGE SCALE GENOMIC DNA]</scope>
    <source>
        <strain evidence="1 2">DSM 4337</strain>
    </source>
</reference>
<protein>
    <recommendedName>
        <fullName evidence="3">Type II secretion system protein</fullName>
    </recommendedName>
</protein>
<sequence>MAESLLALTALFVAATFILPFCMKIEAETSNRWERQEGMRKLYEEAESRLYEPASFTYEMDTPNFTGRIFWETENGKDQACVSTTDKTVCVSER</sequence>
<dbReference type="Proteomes" id="UP000077271">
    <property type="component" value="Unassembled WGS sequence"/>
</dbReference>